<name>A0A0U3LCS3_9BURK</name>
<protein>
    <submittedName>
        <fullName evidence="2">Uncharacterized protein</fullName>
    </submittedName>
</protein>
<reference evidence="2 3" key="1">
    <citation type="submission" date="2015-12" db="EMBL/GenBank/DDBJ databases">
        <title>Complete genome of Roseateles depolymerans KCTC 42856.</title>
        <authorList>
            <person name="Kim K.M."/>
        </authorList>
    </citation>
    <scope>NUCLEOTIDE SEQUENCE [LARGE SCALE GENOMIC DNA]</scope>
    <source>
        <strain evidence="2 3">KCTC 42856</strain>
    </source>
</reference>
<feature type="region of interest" description="Disordered" evidence="1">
    <location>
        <begin position="455"/>
        <end position="476"/>
    </location>
</feature>
<dbReference type="RefSeq" id="WP_058934263.1">
    <property type="nucleotide sequence ID" value="NZ_CP013729.1"/>
</dbReference>
<sequence length="476" mass="51828">MSLIHSIQSQFHRLRGDTPKAHTVPLKDPQLQSWCKAQPGHSSKAAMALAGDLQQALLSQPRELDLSRHSPQLVSTLPRDCIRALRPALDNLTLPSGCEAATVLNFAEQLNLRELTAHDVQPRGAVRDRDLPSGLVVLHCDEGLMPAADRASTLRVLDTVGARTAPLRPMRHTALSAPDTTQSQPKTPVTVARWNAAATQANKLMAAHQPQARLASVDAAPGLESHEAAELHDLLQAVPTELLPVRGRHAARLACEWLAEGGRSELSPEQARHLHTAITQARLAFLVPMEKGLRVSDAADQLRLHQLREWENVGATTHERRTREAGFERDLQLCHDQLKAHFQNGVKGLQPRSRPSASVPSGELARARTQLAPFLEWMKTAPMPPARMNISPLQLAPLEPLVRRAAWSPALATPDRLALLSCSYVIERVAAGKTSSLSRTEVATLADGLAVLGRLPADDTAPPLPHPRPDRNPVTV</sequence>
<dbReference type="STRING" id="76731.RD2015_1397"/>
<gene>
    <name evidence="2" type="ORF">RD2015_1397</name>
</gene>
<evidence type="ECO:0000313" key="3">
    <source>
        <dbReference type="Proteomes" id="UP000060699"/>
    </source>
</evidence>
<keyword evidence="3" id="KW-1185">Reference proteome</keyword>
<organism evidence="2 3">
    <name type="scientific">Roseateles depolymerans</name>
    <dbReference type="NCBI Taxonomy" id="76731"/>
    <lineage>
        <taxon>Bacteria</taxon>
        <taxon>Pseudomonadati</taxon>
        <taxon>Pseudomonadota</taxon>
        <taxon>Betaproteobacteria</taxon>
        <taxon>Burkholderiales</taxon>
        <taxon>Sphaerotilaceae</taxon>
        <taxon>Roseateles</taxon>
    </lineage>
</organism>
<dbReference type="EMBL" id="CP013729">
    <property type="protein sequence ID" value="ALV05887.1"/>
    <property type="molecule type" value="Genomic_DNA"/>
</dbReference>
<evidence type="ECO:0000256" key="1">
    <source>
        <dbReference type="SAM" id="MobiDB-lite"/>
    </source>
</evidence>
<proteinExistence type="predicted"/>
<dbReference type="KEGG" id="rdp:RD2015_1397"/>
<dbReference type="Proteomes" id="UP000060699">
    <property type="component" value="Chromosome"/>
</dbReference>
<accession>A0A0U3LCS3</accession>
<feature type="compositionally biased region" description="Basic and acidic residues" evidence="1">
    <location>
        <begin position="467"/>
        <end position="476"/>
    </location>
</feature>
<dbReference type="AlphaFoldDB" id="A0A0U3LCS3"/>
<evidence type="ECO:0000313" key="2">
    <source>
        <dbReference type="EMBL" id="ALV05887.1"/>
    </source>
</evidence>